<dbReference type="Gene3D" id="3.90.70.10">
    <property type="entry name" value="Cysteine proteinases"/>
    <property type="match status" value="1"/>
</dbReference>
<sequence length="1079" mass="126786">MYAIAHAQQQQIMTNNKKDGQVYTQHDVLELADVLFDFIENQAFGFRLADVVSTYHRMNVLSYAQCLQCEHLRPRQDSSHGIGLDIEKATSFDDAMKRYITPEILTDGNKVNCDVCNEKTSTKKGYRFDSFPYILKVYFRRWTFNMATLSRVKIDKEIPFPLEFDANQYIGCDGYWQQSDYDSSSIPKETLSRSFLCFFFKCCAFVKPIIFLLFFFKKSESNNKEPQIYELYAMLIHTGGAMGGHYFAYIKDFDTGKWFQFNDSRVVEIPLDVLNDFFKQTPEDKQEQEQKDKDTSEQNTTDSNETNDKDTANNSPVNEKGDFALEEDIKKKLVGKMGGIDVSGALADALKKKEETRKRFENAKPCTVQATEPCVRENETKTESTSNRPSFINPMKAAYMLIYRLKDASKNMNHVSRDIIPEALVEEIQREDIVYLRQKEEYERVKDLLNLAIYYKDEIHEVFVDKRVTLGEAYQQVLDKLRDKVPELSSLKCMRLRKMKVMPRPVPMEPLDNDLFDRTLEHLQFADVEHLWLETRTSEEEPFPVYEPARMELRMVELDVEKMELKPELIVFVPEDGTVRDLRQACADMMGLIDPTHLRLVFQSQDTAALWINDNLKLKVDQRLRPGDTIHVERCDNYLTGDSVLLKRFNDMLNVVTIRYNKLLKEHEEVVFDQFLSFDIRQSLGELKTKLSEALSVPMDELVLRRNFNDHEFKDLTKSLLYYEMRSNSHIFVEKGKPLKSTEFLFQIFIEDEIYKTRKREYDQKKVLEEAKREVERVKKEKQSKGDKDNANETVENNLQQQNNEQKTQDVELPGAEPDLGDAFLFVGNVILDENWKMGHVKQVIFDAIPNVLRRERKRKKKKKKRRTIFCIYFMPHPDYMRIRDFTSSRLTKVYLDTKTLRGNCGRGKNNVHDFQQICVQKVATKEHLTKDHLLLLVGRWYPREMDFAVFEELSFLNSTPIKTDLRRMLSEYSGISFEDLQVIRPFPYQITKVKERAKLCVADWEMLDIRNDSTLASKRPWKCKSGDYIVFKDRNEKELYTREDFDMGLVSLAPFIREEVPLIFYTPEQQIEREVDLF</sequence>
<dbReference type="GO" id="GO:0005829">
    <property type="term" value="C:cytosol"/>
    <property type="evidence" value="ECO:0007669"/>
    <property type="project" value="TreeGrafter"/>
</dbReference>
<dbReference type="InterPro" id="IPR001394">
    <property type="entry name" value="Peptidase_C19_UCH"/>
</dbReference>
<organism evidence="4 5">
    <name type="scientific">Reticulomyxa filosa</name>
    <dbReference type="NCBI Taxonomy" id="46433"/>
    <lineage>
        <taxon>Eukaryota</taxon>
        <taxon>Sar</taxon>
        <taxon>Rhizaria</taxon>
        <taxon>Retaria</taxon>
        <taxon>Foraminifera</taxon>
        <taxon>Monothalamids</taxon>
        <taxon>Reticulomyxidae</taxon>
        <taxon>Reticulomyxa</taxon>
    </lineage>
</organism>
<feature type="transmembrane region" description="Helical" evidence="2">
    <location>
        <begin position="198"/>
        <end position="216"/>
    </location>
</feature>
<dbReference type="SUPFAM" id="SSF54001">
    <property type="entry name" value="Cysteine proteinases"/>
    <property type="match status" value="1"/>
</dbReference>
<dbReference type="AlphaFoldDB" id="X6N305"/>
<dbReference type="PROSITE" id="PS50235">
    <property type="entry name" value="USP_3"/>
    <property type="match status" value="1"/>
</dbReference>
<evidence type="ECO:0000259" key="3">
    <source>
        <dbReference type="PROSITE" id="PS50235"/>
    </source>
</evidence>
<keyword evidence="2" id="KW-1133">Transmembrane helix</keyword>
<dbReference type="InterPro" id="IPR028889">
    <property type="entry name" value="USP"/>
</dbReference>
<dbReference type="InterPro" id="IPR050164">
    <property type="entry name" value="Peptidase_C19"/>
</dbReference>
<dbReference type="OrthoDB" id="292964at2759"/>
<keyword evidence="5" id="KW-1185">Reference proteome</keyword>
<evidence type="ECO:0000256" key="2">
    <source>
        <dbReference type="SAM" id="Phobius"/>
    </source>
</evidence>
<gene>
    <name evidence="4" type="ORF">RFI_16943</name>
</gene>
<dbReference type="PANTHER" id="PTHR24006:SF702">
    <property type="entry name" value="UBIQUITIN CARBOXYL-TERMINAL HYDROLASE 47"/>
    <property type="match status" value="1"/>
</dbReference>
<evidence type="ECO:0000256" key="1">
    <source>
        <dbReference type="SAM" id="MobiDB-lite"/>
    </source>
</evidence>
<feature type="compositionally biased region" description="Basic and acidic residues" evidence="1">
    <location>
        <begin position="774"/>
        <end position="791"/>
    </location>
</feature>
<keyword evidence="2" id="KW-0812">Transmembrane</keyword>
<dbReference type="PROSITE" id="PS00973">
    <property type="entry name" value="USP_2"/>
    <property type="match status" value="1"/>
</dbReference>
<keyword evidence="2" id="KW-0472">Membrane</keyword>
<dbReference type="GO" id="GO:0004843">
    <property type="term" value="F:cysteine-type deubiquitinase activity"/>
    <property type="evidence" value="ECO:0007669"/>
    <property type="project" value="InterPro"/>
</dbReference>
<evidence type="ECO:0000313" key="5">
    <source>
        <dbReference type="Proteomes" id="UP000023152"/>
    </source>
</evidence>
<feature type="region of interest" description="Disordered" evidence="1">
    <location>
        <begin position="774"/>
        <end position="793"/>
    </location>
</feature>
<dbReference type="PANTHER" id="PTHR24006">
    <property type="entry name" value="UBIQUITIN CARBOXYL-TERMINAL HYDROLASE"/>
    <property type="match status" value="1"/>
</dbReference>
<dbReference type="InterPro" id="IPR018200">
    <property type="entry name" value="USP_CS"/>
</dbReference>
<dbReference type="OMA" id="ITEYITI"/>
<comment type="caution">
    <text evidence="4">The sequence shown here is derived from an EMBL/GenBank/DDBJ whole genome shotgun (WGS) entry which is preliminary data.</text>
</comment>
<feature type="domain" description="USP" evidence="3">
    <location>
        <begin position="1"/>
        <end position="285"/>
    </location>
</feature>
<dbReference type="Proteomes" id="UP000023152">
    <property type="component" value="Unassembled WGS sequence"/>
</dbReference>
<accession>X6N305</accession>
<evidence type="ECO:0000313" key="4">
    <source>
        <dbReference type="EMBL" id="ETO20273.1"/>
    </source>
</evidence>
<feature type="transmembrane region" description="Helical" evidence="2">
    <location>
        <begin position="228"/>
        <end position="249"/>
    </location>
</feature>
<name>X6N305_RETFI</name>
<dbReference type="GO" id="GO:0005634">
    <property type="term" value="C:nucleus"/>
    <property type="evidence" value="ECO:0007669"/>
    <property type="project" value="TreeGrafter"/>
</dbReference>
<dbReference type="Pfam" id="PF00443">
    <property type="entry name" value="UCH"/>
    <property type="match status" value="1"/>
</dbReference>
<reference evidence="4 5" key="1">
    <citation type="journal article" date="2013" name="Curr. Biol.">
        <title>The Genome of the Foraminiferan Reticulomyxa filosa.</title>
        <authorList>
            <person name="Glockner G."/>
            <person name="Hulsmann N."/>
            <person name="Schleicher M."/>
            <person name="Noegel A.A."/>
            <person name="Eichinger L."/>
            <person name="Gallinger C."/>
            <person name="Pawlowski J."/>
            <person name="Sierra R."/>
            <person name="Euteneuer U."/>
            <person name="Pillet L."/>
            <person name="Moustafa A."/>
            <person name="Platzer M."/>
            <person name="Groth M."/>
            <person name="Szafranski K."/>
            <person name="Schliwa M."/>
        </authorList>
    </citation>
    <scope>NUCLEOTIDE SEQUENCE [LARGE SCALE GENOMIC DNA]</scope>
</reference>
<dbReference type="EMBL" id="ASPP01012775">
    <property type="protein sequence ID" value="ETO20273.1"/>
    <property type="molecule type" value="Genomic_DNA"/>
</dbReference>
<dbReference type="InterPro" id="IPR038765">
    <property type="entry name" value="Papain-like_cys_pep_sf"/>
</dbReference>
<dbReference type="GO" id="GO:0016579">
    <property type="term" value="P:protein deubiquitination"/>
    <property type="evidence" value="ECO:0007669"/>
    <property type="project" value="InterPro"/>
</dbReference>
<proteinExistence type="predicted"/>
<feature type="region of interest" description="Disordered" evidence="1">
    <location>
        <begin position="282"/>
        <end position="322"/>
    </location>
</feature>
<feature type="compositionally biased region" description="Basic and acidic residues" evidence="1">
    <location>
        <begin position="282"/>
        <end position="296"/>
    </location>
</feature>
<protein>
    <recommendedName>
        <fullName evidence="3">USP domain-containing protein</fullName>
    </recommendedName>
</protein>